<protein>
    <submittedName>
        <fullName evidence="2">Uncharacterized protein</fullName>
    </submittedName>
</protein>
<dbReference type="Proteomes" id="UP000018896">
    <property type="component" value="Unassembled WGS sequence"/>
</dbReference>
<organism evidence="2 3">
    <name type="scientific">Halalkalibacter akibai (strain ATCC 43226 / DSM 21942 / CIP 109018 / JCM 9157 / 1139)</name>
    <name type="common">Bacillus akibai</name>
    <dbReference type="NCBI Taxonomy" id="1236973"/>
    <lineage>
        <taxon>Bacteria</taxon>
        <taxon>Bacillati</taxon>
        <taxon>Bacillota</taxon>
        <taxon>Bacilli</taxon>
        <taxon>Bacillales</taxon>
        <taxon>Bacillaceae</taxon>
        <taxon>Halalkalibacter</taxon>
    </lineage>
</organism>
<reference evidence="2 3" key="1">
    <citation type="journal article" date="2014" name="Genome Announc.">
        <title>Draft Genome Sequences of Three Alkaliphilic Bacillus Strains, Bacillus wakoensis JCM 9140T, Bacillus akibai JCM 9157T, and Bacillus hemicellulosilyticus JCM 9152T.</title>
        <authorList>
            <person name="Yuki M."/>
            <person name="Oshima K."/>
            <person name="Suda W."/>
            <person name="Oshida Y."/>
            <person name="Kitamura K."/>
            <person name="Iida T."/>
            <person name="Hattori M."/>
            <person name="Ohkuma M."/>
        </authorList>
    </citation>
    <scope>NUCLEOTIDE SEQUENCE [LARGE SCALE GENOMIC DNA]</scope>
    <source>
        <strain evidence="2 3">JCM 9157</strain>
    </source>
</reference>
<accession>W4QY00</accession>
<evidence type="ECO:0000313" key="3">
    <source>
        <dbReference type="Proteomes" id="UP000018896"/>
    </source>
</evidence>
<dbReference type="eggNOG" id="ENOG50347WM">
    <property type="taxonomic scope" value="Bacteria"/>
</dbReference>
<evidence type="ECO:0000313" key="2">
    <source>
        <dbReference type="EMBL" id="GAE36204.1"/>
    </source>
</evidence>
<feature type="transmembrane region" description="Helical" evidence="1">
    <location>
        <begin position="37"/>
        <end position="56"/>
    </location>
</feature>
<sequence>MIPILSDIALAILLMLPLIIVRVLLSNNKNIVHSSKLAQFCSAIIILNFLLIKISIDMGEFLLTLFWQFLIIYPISVGVIYYLLQTHNREDSSKSLLVAFKRKQQYTLGLMIILCLTILVIGIKDSNQKVLDTHNQLILDLIESDHAMETLVIHTITPSTMLEILPVLHEIKEGEIEVLSLPWKSTVKVTTDTNNGGFNTREFTYVRWYREWKLDGMYRTSGYDRSNN</sequence>
<comment type="caution">
    <text evidence="2">The sequence shown here is derived from an EMBL/GenBank/DDBJ whole genome shotgun (WGS) entry which is preliminary data.</text>
</comment>
<gene>
    <name evidence="2" type="ORF">JCM9157_3361</name>
</gene>
<proteinExistence type="predicted"/>
<dbReference type="EMBL" id="BAUV01000030">
    <property type="protein sequence ID" value="GAE36204.1"/>
    <property type="molecule type" value="Genomic_DNA"/>
</dbReference>
<name>W4QY00_HALA3</name>
<evidence type="ECO:0000256" key="1">
    <source>
        <dbReference type="SAM" id="Phobius"/>
    </source>
</evidence>
<dbReference type="RefSeq" id="WP_035666001.1">
    <property type="nucleotide sequence ID" value="NZ_BAUV01000030.1"/>
</dbReference>
<dbReference type="OrthoDB" id="2739818at2"/>
<dbReference type="STRING" id="1236973.JCM9157_3361"/>
<feature type="transmembrane region" description="Helical" evidence="1">
    <location>
        <begin position="62"/>
        <end position="84"/>
    </location>
</feature>
<keyword evidence="3" id="KW-1185">Reference proteome</keyword>
<dbReference type="AlphaFoldDB" id="W4QY00"/>
<keyword evidence="1" id="KW-1133">Transmembrane helix</keyword>
<feature type="transmembrane region" description="Helical" evidence="1">
    <location>
        <begin position="105"/>
        <end position="123"/>
    </location>
</feature>
<keyword evidence="1" id="KW-0472">Membrane</keyword>
<feature type="transmembrane region" description="Helical" evidence="1">
    <location>
        <begin position="6"/>
        <end position="25"/>
    </location>
</feature>
<keyword evidence="1" id="KW-0812">Transmembrane</keyword>